<feature type="domain" description="THAP4-like heme-binding" evidence="1">
    <location>
        <begin position="22"/>
        <end position="197"/>
    </location>
</feature>
<dbReference type="InterPro" id="IPR014878">
    <property type="entry name" value="THAP4-like_heme-bd"/>
</dbReference>
<dbReference type="InterPro" id="IPR014602">
    <property type="entry name" value="UCP036226"/>
</dbReference>
<protein>
    <submittedName>
        <fullName evidence="2">FABP family protein</fullName>
    </submittedName>
</protein>
<dbReference type="EMBL" id="JACEZU010000004">
    <property type="protein sequence ID" value="MBA5687341.1"/>
    <property type="molecule type" value="Genomic_DNA"/>
</dbReference>
<dbReference type="Gene3D" id="2.40.128.20">
    <property type="match status" value="1"/>
</dbReference>
<sequence length="209" mass="23652">MSEFSQDIYTEPSNIDIHTLDNLGPLCPMAGVWEGQRGLDIKPKADGPRKQAFVERIELQPIDPVTNGPQLFYGLRYLILISKPEQVKTYHEQVGYWLWEPATGTVIQTLAIPRGQIAMASGQAAADAKSFELVARREQDTYGICSNPFLEYGFKTTEYRIKVTIHDDGTWGYEEDTVMEIRGKDEPFHHMDKNLLVKVAEPTPNPLAR</sequence>
<dbReference type="PIRSF" id="PIRSF036226">
    <property type="entry name" value="UCP036226"/>
    <property type="match status" value="1"/>
</dbReference>
<reference evidence="2 3" key="1">
    <citation type="submission" date="2020-07" db="EMBL/GenBank/DDBJ databases">
        <title>Novel species isolated from subtropical streams in China.</title>
        <authorList>
            <person name="Lu H."/>
        </authorList>
    </citation>
    <scope>NUCLEOTIDE SEQUENCE [LARGE SCALE GENOMIC DNA]</scope>
    <source>
        <strain evidence="2 3">LX47W</strain>
    </source>
</reference>
<comment type="caution">
    <text evidence="2">The sequence shown here is derived from an EMBL/GenBank/DDBJ whole genome shotgun (WGS) entry which is preliminary data.</text>
</comment>
<dbReference type="InterPro" id="IPR012674">
    <property type="entry name" value="Calycin"/>
</dbReference>
<proteinExistence type="predicted"/>
<evidence type="ECO:0000259" key="1">
    <source>
        <dbReference type="Pfam" id="PF08768"/>
    </source>
</evidence>
<evidence type="ECO:0000313" key="2">
    <source>
        <dbReference type="EMBL" id="MBA5687341.1"/>
    </source>
</evidence>
<dbReference type="Pfam" id="PF08768">
    <property type="entry name" value="THAP4_heme-bd"/>
    <property type="match status" value="1"/>
</dbReference>
<dbReference type="AlphaFoldDB" id="A0A7W2F8Y5"/>
<gene>
    <name evidence="2" type="ORF">H3H39_09820</name>
</gene>
<dbReference type="SUPFAM" id="SSF50814">
    <property type="entry name" value="Lipocalins"/>
    <property type="match status" value="1"/>
</dbReference>
<organism evidence="2 3">
    <name type="scientific">Rugamonas apoptosis</name>
    <dbReference type="NCBI Taxonomy" id="2758570"/>
    <lineage>
        <taxon>Bacteria</taxon>
        <taxon>Pseudomonadati</taxon>
        <taxon>Pseudomonadota</taxon>
        <taxon>Betaproteobacteria</taxon>
        <taxon>Burkholderiales</taxon>
        <taxon>Oxalobacteraceae</taxon>
        <taxon>Telluria group</taxon>
        <taxon>Rugamonas</taxon>
    </lineage>
</organism>
<keyword evidence="3" id="KW-1185">Reference proteome</keyword>
<dbReference type="Proteomes" id="UP000573499">
    <property type="component" value="Unassembled WGS sequence"/>
</dbReference>
<accession>A0A7W2F8Y5</accession>
<name>A0A7W2F8Y5_9BURK</name>
<evidence type="ECO:0000313" key="3">
    <source>
        <dbReference type="Proteomes" id="UP000573499"/>
    </source>
</evidence>
<dbReference type="RefSeq" id="WP_182153192.1">
    <property type="nucleotide sequence ID" value="NZ_JACEZU010000004.1"/>
</dbReference>